<feature type="region of interest" description="Disordered" evidence="1">
    <location>
        <begin position="150"/>
        <end position="175"/>
    </location>
</feature>
<sequence>MDNSARLDIINPIADVNLIIKKIQNNCHRTLNSSKECFPYVESYAYKHIPENKSFSIIDGSFGIRGNNGYENHSHESTLKHSDGKFTVKGMFQTKRKNFQSLQSCFKIYKSKRNQESVKQMRSFDASWTDIVKKTNIILNDKQKIQKIQKSSRRRFSTYRYSRKTPSPTPIIDQKTDSSYLMSKSSKLHTKHQKCNHRKINSTETSTHEKNSDFKPAISIETKILPKKINEFWH</sequence>
<feature type="compositionally biased region" description="Basic residues" evidence="1">
    <location>
        <begin position="150"/>
        <end position="163"/>
    </location>
</feature>
<protein>
    <submittedName>
        <fullName evidence="2">Uncharacterized protein</fullName>
    </submittedName>
</protein>
<evidence type="ECO:0000313" key="3">
    <source>
        <dbReference type="Proteomes" id="UP001162131"/>
    </source>
</evidence>
<gene>
    <name evidence="2" type="ORF">BSTOLATCC_MIC18482</name>
</gene>
<proteinExistence type="predicted"/>
<accession>A0AAU9IVL6</accession>
<keyword evidence="3" id="KW-1185">Reference proteome</keyword>
<dbReference type="Proteomes" id="UP001162131">
    <property type="component" value="Unassembled WGS sequence"/>
</dbReference>
<reference evidence="2" key="1">
    <citation type="submission" date="2021-09" db="EMBL/GenBank/DDBJ databases">
        <authorList>
            <consortium name="AG Swart"/>
            <person name="Singh M."/>
            <person name="Singh A."/>
            <person name="Seah K."/>
            <person name="Emmerich C."/>
        </authorList>
    </citation>
    <scope>NUCLEOTIDE SEQUENCE</scope>
    <source>
        <strain evidence="2">ATCC30299</strain>
    </source>
</reference>
<evidence type="ECO:0000256" key="1">
    <source>
        <dbReference type="SAM" id="MobiDB-lite"/>
    </source>
</evidence>
<dbReference type="AlphaFoldDB" id="A0AAU9IVL6"/>
<name>A0AAU9IVL6_9CILI</name>
<dbReference type="EMBL" id="CAJZBQ010000018">
    <property type="protein sequence ID" value="CAG9317228.1"/>
    <property type="molecule type" value="Genomic_DNA"/>
</dbReference>
<organism evidence="2 3">
    <name type="scientific">Blepharisma stoltei</name>
    <dbReference type="NCBI Taxonomy" id="1481888"/>
    <lineage>
        <taxon>Eukaryota</taxon>
        <taxon>Sar</taxon>
        <taxon>Alveolata</taxon>
        <taxon>Ciliophora</taxon>
        <taxon>Postciliodesmatophora</taxon>
        <taxon>Heterotrichea</taxon>
        <taxon>Heterotrichida</taxon>
        <taxon>Blepharismidae</taxon>
        <taxon>Blepharisma</taxon>
    </lineage>
</organism>
<feature type="region of interest" description="Disordered" evidence="1">
    <location>
        <begin position="187"/>
        <end position="212"/>
    </location>
</feature>
<feature type="compositionally biased region" description="Basic residues" evidence="1">
    <location>
        <begin position="187"/>
        <end position="200"/>
    </location>
</feature>
<comment type="caution">
    <text evidence="2">The sequence shown here is derived from an EMBL/GenBank/DDBJ whole genome shotgun (WGS) entry which is preliminary data.</text>
</comment>
<evidence type="ECO:0000313" key="2">
    <source>
        <dbReference type="EMBL" id="CAG9317228.1"/>
    </source>
</evidence>